<name>E4RYA4_LEAB4</name>
<feature type="transmembrane region" description="Helical" evidence="5">
    <location>
        <begin position="88"/>
        <end position="107"/>
    </location>
</feature>
<evidence type="ECO:0000256" key="3">
    <source>
        <dbReference type="ARBA" id="ARBA00022989"/>
    </source>
</evidence>
<dbReference type="HOGENOM" id="CLU_041394_0_0_10"/>
<dbReference type="GO" id="GO:0030416">
    <property type="term" value="P:methylamine metabolic process"/>
    <property type="evidence" value="ECO:0007669"/>
    <property type="project" value="InterPro"/>
</dbReference>
<sequence length="369" mass="41938">MKILAIFSRIVVGMYLMFSGFLKVVDPYGTALKLKEYFEVFAMDIPVLEGLFIGLSEMSVTLSVLFCCMELVVGVALFFGFKLRYTAWVALLMMTFFTFLTFYSAYFNRVTDCGCFGEFMKLKPWHSFWKNVVTMVFILIIFFYRKKYQNLGAGTPAVLIASILSLGIGIYSLSYLPVIDMLPYAVGKSIPEQMKRPDVAPDIEYEFLDKTSGKTLKSKEYLMDTVRYTYQSSVVLNEDNIKPVITDFSVVDTAGADQMGEVLEGKVLALLIKTTEDLEDLEFKKYRELVSKVSKSQIKPIVLTSQTDAIAFLAEKKLSYPCYFVDEKVMKTMARNNPILLLLDNGTILGKWSFNRLPSDSKIKKLINI</sequence>
<protein>
    <submittedName>
        <fullName evidence="7">DoxX family protein</fullName>
    </submittedName>
</protein>
<reference key="1">
    <citation type="submission" date="2010-11" db="EMBL/GenBank/DDBJ databases">
        <title>The complete genome of Leadbetterella byssophila DSM 17132.</title>
        <authorList>
            <consortium name="US DOE Joint Genome Institute (JGI-PGF)"/>
            <person name="Lucas S."/>
            <person name="Copeland A."/>
            <person name="Lapidus A."/>
            <person name="Glavina del Rio T."/>
            <person name="Dalin E."/>
            <person name="Tice H."/>
            <person name="Bruce D."/>
            <person name="Goodwin L."/>
            <person name="Pitluck S."/>
            <person name="Kyrpides N."/>
            <person name="Mavromatis K."/>
            <person name="Ivanova N."/>
            <person name="Teshima H."/>
            <person name="Brettin T."/>
            <person name="Detter J.C."/>
            <person name="Han C."/>
            <person name="Tapia R."/>
            <person name="Land M."/>
            <person name="Hauser L."/>
            <person name="Markowitz V."/>
            <person name="Cheng J.-F."/>
            <person name="Hugenholtz P."/>
            <person name="Woyke T."/>
            <person name="Wu D."/>
            <person name="Tindall B."/>
            <person name="Pomrenke H.G."/>
            <person name="Brambilla E."/>
            <person name="Klenk H.-P."/>
            <person name="Eisen J.A."/>
        </authorList>
    </citation>
    <scope>NUCLEOTIDE SEQUENCE [LARGE SCALE GENOMIC DNA]</scope>
    <source>
        <strain>DSM 17132</strain>
    </source>
</reference>
<evidence type="ECO:0000256" key="5">
    <source>
        <dbReference type="SAM" id="Phobius"/>
    </source>
</evidence>
<dbReference type="RefSeq" id="WP_013408364.1">
    <property type="nucleotide sequence ID" value="NC_014655.1"/>
</dbReference>
<feature type="transmembrane region" description="Helical" evidence="5">
    <location>
        <begin position="6"/>
        <end position="25"/>
    </location>
</feature>
<accession>E4RYA4</accession>
<keyword evidence="4 5" id="KW-0472">Membrane</keyword>
<evidence type="ECO:0000313" key="7">
    <source>
        <dbReference type="EMBL" id="ADQ17315.1"/>
    </source>
</evidence>
<keyword evidence="3 5" id="KW-1133">Transmembrane helix</keyword>
<dbReference type="Pfam" id="PF07291">
    <property type="entry name" value="MauE"/>
    <property type="match status" value="1"/>
</dbReference>
<dbReference type="AlphaFoldDB" id="E4RYA4"/>
<dbReference type="NCBIfam" id="NF045576">
    <property type="entry name" value="BT_3928_fam"/>
    <property type="match status" value="1"/>
</dbReference>
<feature type="transmembrane region" description="Helical" evidence="5">
    <location>
        <begin position="127"/>
        <end position="144"/>
    </location>
</feature>
<dbReference type="GO" id="GO:0016020">
    <property type="term" value="C:membrane"/>
    <property type="evidence" value="ECO:0007669"/>
    <property type="project" value="UniProtKB-SubCell"/>
</dbReference>
<evidence type="ECO:0000256" key="2">
    <source>
        <dbReference type="ARBA" id="ARBA00022692"/>
    </source>
</evidence>
<evidence type="ECO:0000256" key="4">
    <source>
        <dbReference type="ARBA" id="ARBA00023136"/>
    </source>
</evidence>
<dbReference type="InterPro" id="IPR009908">
    <property type="entry name" value="Methylamine_util_MauE"/>
</dbReference>
<dbReference type="Proteomes" id="UP000007435">
    <property type="component" value="Chromosome"/>
</dbReference>
<reference evidence="7 8" key="2">
    <citation type="journal article" date="2011" name="Stand. Genomic Sci.">
        <title>Complete genome sequence of Leadbetterella byssophila type strain (4M15).</title>
        <authorList>
            <person name="Abt B."/>
            <person name="Teshima H."/>
            <person name="Lucas S."/>
            <person name="Lapidus A."/>
            <person name="Del Rio T.G."/>
            <person name="Nolan M."/>
            <person name="Tice H."/>
            <person name="Cheng J.F."/>
            <person name="Pitluck S."/>
            <person name="Liolios K."/>
            <person name="Pagani I."/>
            <person name="Ivanova N."/>
            <person name="Mavromatis K."/>
            <person name="Pati A."/>
            <person name="Tapia R."/>
            <person name="Han C."/>
            <person name="Goodwin L."/>
            <person name="Chen A."/>
            <person name="Palaniappan K."/>
            <person name="Land M."/>
            <person name="Hauser L."/>
            <person name="Chang Y.J."/>
            <person name="Jeffries C.D."/>
            <person name="Rohde M."/>
            <person name="Goker M."/>
            <person name="Tindall B.J."/>
            <person name="Detter J.C."/>
            <person name="Woyke T."/>
            <person name="Bristow J."/>
            <person name="Eisen J.A."/>
            <person name="Markowitz V."/>
            <person name="Hugenholtz P."/>
            <person name="Klenk H.P."/>
            <person name="Kyrpides N.C."/>
        </authorList>
    </citation>
    <scope>NUCLEOTIDE SEQUENCE [LARGE SCALE GENOMIC DNA]</scope>
    <source>
        <strain evidence="8">DSM 17132 / JCM 16389 / KACC 11308 / NBRC 106382 / 4M15</strain>
    </source>
</reference>
<dbReference type="EMBL" id="CP002305">
    <property type="protein sequence ID" value="ADQ17315.1"/>
    <property type="molecule type" value="Genomic_DNA"/>
</dbReference>
<comment type="subcellular location">
    <subcellularLocation>
        <location evidence="1">Membrane</location>
        <topology evidence="1">Multi-pass membrane protein</topology>
    </subcellularLocation>
</comment>
<keyword evidence="8" id="KW-1185">Reference proteome</keyword>
<evidence type="ECO:0000313" key="8">
    <source>
        <dbReference type="Proteomes" id="UP000007435"/>
    </source>
</evidence>
<dbReference type="STRING" id="649349.Lbys_1607"/>
<feature type="domain" description="Methylamine utilisation protein MauE" evidence="6">
    <location>
        <begin position="1"/>
        <end position="143"/>
    </location>
</feature>
<keyword evidence="2 5" id="KW-0812">Transmembrane</keyword>
<evidence type="ECO:0000256" key="1">
    <source>
        <dbReference type="ARBA" id="ARBA00004141"/>
    </source>
</evidence>
<feature type="transmembrane region" description="Helical" evidence="5">
    <location>
        <begin position="156"/>
        <end position="176"/>
    </location>
</feature>
<dbReference type="eggNOG" id="COG2259">
    <property type="taxonomic scope" value="Bacteria"/>
</dbReference>
<evidence type="ECO:0000259" key="6">
    <source>
        <dbReference type="Pfam" id="PF07291"/>
    </source>
</evidence>
<dbReference type="KEGG" id="lby:Lbys_1607"/>
<organism evidence="7 8">
    <name type="scientific">Leadbetterella byssophila (strain DSM 17132 / JCM 16389 / KACC 11308 / NBRC 106382 / 4M15)</name>
    <dbReference type="NCBI Taxonomy" id="649349"/>
    <lineage>
        <taxon>Bacteria</taxon>
        <taxon>Pseudomonadati</taxon>
        <taxon>Bacteroidota</taxon>
        <taxon>Cytophagia</taxon>
        <taxon>Cytophagales</taxon>
        <taxon>Leadbetterellaceae</taxon>
        <taxon>Leadbetterella</taxon>
    </lineage>
</organism>
<dbReference type="OrthoDB" id="9809429at2"/>
<feature type="transmembrane region" description="Helical" evidence="5">
    <location>
        <begin position="61"/>
        <end position="81"/>
    </location>
</feature>
<gene>
    <name evidence="7" type="ordered locus">Lbys_1607</name>
</gene>
<proteinExistence type="predicted"/>